<sequence length="200" mass="21931">MILFLAGAALCFLICASIAAAAPDPVLDITGKILRTGTDYYILPVIRGRGGGLTLASTGNDTCPLDVVQEQLEVSKGVPVTFAPVNVKKGVVRVSTDQNIKFSGASICVQSTVWKLESLDQATQQWFVRTGGVEGNPGRETVDNWFKIEKYEKDYKLVFCPTVCDFCKVICRDVGVFIDHRGVRRLALTHVPFRVMFNKA</sequence>
<dbReference type="AlphaFoldDB" id="A0A1R3I644"/>
<reference evidence="2 3" key="1">
    <citation type="submission" date="2013-09" db="EMBL/GenBank/DDBJ databases">
        <title>Corchorus capsularis genome sequencing.</title>
        <authorList>
            <person name="Alam M."/>
            <person name="Haque M.S."/>
            <person name="Islam M.S."/>
            <person name="Emdad E.M."/>
            <person name="Islam M.M."/>
            <person name="Ahmed B."/>
            <person name="Halim A."/>
            <person name="Hossen Q.M.M."/>
            <person name="Hossain M.Z."/>
            <person name="Ahmed R."/>
            <person name="Khan M.M."/>
            <person name="Islam R."/>
            <person name="Rashid M.M."/>
            <person name="Khan S.A."/>
            <person name="Rahman M.S."/>
            <person name="Alam M."/>
        </authorList>
    </citation>
    <scope>NUCLEOTIDE SEQUENCE [LARGE SCALE GENOMIC DNA]</scope>
    <source>
        <strain evidence="3">cv. CVL-1</strain>
        <tissue evidence="2">Whole seedling</tissue>
    </source>
</reference>
<dbReference type="PANTHER" id="PTHR33107:SF5">
    <property type="entry name" value="KUNITZ TRYPSIN INHIBITOR 5"/>
    <property type="match status" value="1"/>
</dbReference>
<gene>
    <name evidence="2" type="ORF">CCACVL1_14695</name>
</gene>
<dbReference type="InterPro" id="IPR002160">
    <property type="entry name" value="Prot_inh_Kunz-lg"/>
</dbReference>
<dbReference type="SMART" id="SM00452">
    <property type="entry name" value="STI"/>
    <property type="match status" value="1"/>
</dbReference>
<protein>
    <submittedName>
        <fullName evidence="2">Proteinase inhibitor I3, Kunitz legume</fullName>
    </submittedName>
</protein>
<accession>A0A1R3I644</accession>
<dbReference type="GO" id="GO:0004866">
    <property type="term" value="F:endopeptidase inhibitor activity"/>
    <property type="evidence" value="ECO:0007669"/>
    <property type="project" value="InterPro"/>
</dbReference>
<dbReference type="Gene3D" id="2.80.10.50">
    <property type="match status" value="1"/>
</dbReference>
<dbReference type="OMA" id="QTTEWHV"/>
<dbReference type="PROSITE" id="PS00283">
    <property type="entry name" value="SOYBEAN_KUNITZ"/>
    <property type="match status" value="1"/>
</dbReference>
<comment type="caution">
    <text evidence="2">The sequence shown here is derived from an EMBL/GenBank/DDBJ whole genome shotgun (WGS) entry which is preliminary data.</text>
</comment>
<proteinExistence type="predicted"/>
<dbReference type="InterPro" id="IPR011065">
    <property type="entry name" value="Kunitz_inhibitor_STI-like_sf"/>
</dbReference>
<evidence type="ECO:0000256" key="1">
    <source>
        <dbReference type="SAM" id="SignalP"/>
    </source>
</evidence>
<name>A0A1R3I644_COCAP</name>
<dbReference type="SUPFAM" id="SSF50386">
    <property type="entry name" value="STI-like"/>
    <property type="match status" value="1"/>
</dbReference>
<feature type="signal peptide" evidence="1">
    <location>
        <begin position="1"/>
        <end position="21"/>
    </location>
</feature>
<dbReference type="Pfam" id="PF00197">
    <property type="entry name" value="Kunitz_legume"/>
    <property type="match status" value="1"/>
</dbReference>
<dbReference type="PANTHER" id="PTHR33107">
    <property type="entry name" value="KUNITZ TRYPSIN INHIBITOR 2"/>
    <property type="match status" value="1"/>
</dbReference>
<dbReference type="Gramene" id="OMO78034">
    <property type="protein sequence ID" value="OMO78034"/>
    <property type="gene ID" value="CCACVL1_14695"/>
</dbReference>
<dbReference type="OrthoDB" id="1872570at2759"/>
<evidence type="ECO:0000313" key="2">
    <source>
        <dbReference type="EMBL" id="OMO78034.1"/>
    </source>
</evidence>
<dbReference type="STRING" id="210143.A0A1R3I644"/>
<dbReference type="Proteomes" id="UP000188268">
    <property type="component" value="Unassembled WGS sequence"/>
</dbReference>
<evidence type="ECO:0000313" key="3">
    <source>
        <dbReference type="Proteomes" id="UP000188268"/>
    </source>
</evidence>
<keyword evidence="1" id="KW-0732">Signal</keyword>
<dbReference type="EMBL" id="AWWV01010627">
    <property type="protein sequence ID" value="OMO78034.1"/>
    <property type="molecule type" value="Genomic_DNA"/>
</dbReference>
<dbReference type="CDD" id="cd23375">
    <property type="entry name" value="beta-trefoil_STI_VvMLP-like"/>
    <property type="match status" value="1"/>
</dbReference>
<organism evidence="2 3">
    <name type="scientific">Corchorus capsularis</name>
    <name type="common">Jute</name>
    <dbReference type="NCBI Taxonomy" id="210143"/>
    <lineage>
        <taxon>Eukaryota</taxon>
        <taxon>Viridiplantae</taxon>
        <taxon>Streptophyta</taxon>
        <taxon>Embryophyta</taxon>
        <taxon>Tracheophyta</taxon>
        <taxon>Spermatophyta</taxon>
        <taxon>Magnoliopsida</taxon>
        <taxon>eudicotyledons</taxon>
        <taxon>Gunneridae</taxon>
        <taxon>Pentapetalae</taxon>
        <taxon>rosids</taxon>
        <taxon>malvids</taxon>
        <taxon>Malvales</taxon>
        <taxon>Malvaceae</taxon>
        <taxon>Grewioideae</taxon>
        <taxon>Apeibeae</taxon>
        <taxon>Corchorus</taxon>
    </lineage>
</organism>
<keyword evidence="3" id="KW-1185">Reference proteome</keyword>
<dbReference type="PRINTS" id="PR00291">
    <property type="entry name" value="KUNITZINHBTR"/>
</dbReference>
<feature type="chain" id="PRO_5013272202" evidence="1">
    <location>
        <begin position="22"/>
        <end position="200"/>
    </location>
</feature>